<dbReference type="OrthoDB" id="9805022at2"/>
<dbReference type="eggNOG" id="COG0767">
    <property type="taxonomic scope" value="Bacteria"/>
</dbReference>
<dbReference type="HOGENOM" id="CLU_045686_0_0_7"/>
<dbReference type="InterPro" id="IPR003453">
    <property type="entry name" value="ABC_MlaE_roteobac"/>
</dbReference>
<dbReference type="Proteomes" id="UP000018731">
    <property type="component" value="Unassembled WGS sequence"/>
</dbReference>
<feature type="transmembrane region" description="Helical" evidence="1">
    <location>
        <begin position="377"/>
        <end position="395"/>
    </location>
</feature>
<dbReference type="PANTHER" id="PTHR30188:SF3">
    <property type="entry name" value="ABC TRANSPORTER PERMEASE"/>
    <property type="match status" value="1"/>
</dbReference>
<feature type="transmembrane region" description="Helical" evidence="1">
    <location>
        <begin position="152"/>
        <end position="171"/>
    </location>
</feature>
<evidence type="ECO:0000256" key="1">
    <source>
        <dbReference type="RuleBase" id="RU362044"/>
    </source>
</evidence>
<feature type="transmembrane region" description="Helical" evidence="1">
    <location>
        <begin position="334"/>
        <end position="357"/>
    </location>
</feature>
<feature type="transmembrane region" description="Helical" evidence="1">
    <location>
        <begin position="273"/>
        <end position="297"/>
    </location>
</feature>
<evidence type="ECO:0000313" key="2">
    <source>
        <dbReference type="EMBL" id="ETD24680.1"/>
    </source>
</evidence>
<name>V8CCD0_9HELI</name>
<dbReference type="GO" id="GO:0043190">
    <property type="term" value="C:ATP-binding cassette (ABC) transporter complex"/>
    <property type="evidence" value="ECO:0007669"/>
    <property type="project" value="InterPro"/>
</dbReference>
<protein>
    <recommendedName>
        <fullName evidence="4">ABC transporter permease</fullName>
    </recommendedName>
</protein>
<dbReference type="PATRIC" id="fig|1357400.3.peg.16"/>
<keyword evidence="1" id="KW-0812">Transmembrane</keyword>
<reference evidence="2 3" key="1">
    <citation type="journal article" date="2014" name="Genome Announc.">
        <title>Draft genome sequences of six enterohepatic helicobacter species isolated from humans and one from rhesus macaques.</title>
        <authorList>
            <person name="Shen Z."/>
            <person name="Sheh A."/>
            <person name="Young S.K."/>
            <person name="Abouelliel A."/>
            <person name="Ward D.V."/>
            <person name="Earl A.M."/>
            <person name="Fox J.G."/>
        </authorList>
    </citation>
    <scope>NUCLEOTIDE SEQUENCE [LARGE SCALE GENOMIC DNA]</scope>
    <source>
        <strain evidence="2 3">MIT 99-5501</strain>
    </source>
</reference>
<dbReference type="InterPro" id="IPR030802">
    <property type="entry name" value="Permease_MalE"/>
</dbReference>
<dbReference type="GO" id="GO:0005548">
    <property type="term" value="F:phospholipid transporter activity"/>
    <property type="evidence" value="ECO:0007669"/>
    <property type="project" value="TreeGrafter"/>
</dbReference>
<dbReference type="NCBIfam" id="TIGR00056">
    <property type="entry name" value="MlaE family lipid ABC transporter permease subunit"/>
    <property type="match status" value="1"/>
</dbReference>
<comment type="similarity">
    <text evidence="1">Belongs to the MlaE permease family.</text>
</comment>
<comment type="caution">
    <text evidence="2">The sequence shown here is derived from an EMBL/GenBank/DDBJ whole genome shotgun (WGS) entry which is preliminary data.</text>
</comment>
<evidence type="ECO:0008006" key="4">
    <source>
        <dbReference type="Google" id="ProtNLM"/>
    </source>
</evidence>
<feature type="transmembrane region" description="Helical" evidence="1">
    <location>
        <begin position="303"/>
        <end position="322"/>
    </location>
</feature>
<evidence type="ECO:0000313" key="3">
    <source>
        <dbReference type="Proteomes" id="UP000018731"/>
    </source>
</evidence>
<dbReference type="Pfam" id="PF02405">
    <property type="entry name" value="MlaE"/>
    <property type="match status" value="1"/>
</dbReference>
<keyword evidence="1" id="KW-0472">Membrane</keyword>
<feature type="transmembrane region" description="Helical" evidence="1">
    <location>
        <begin position="191"/>
        <end position="212"/>
    </location>
</feature>
<dbReference type="STRING" id="1357400.HMPREF2086_00012"/>
<dbReference type="EMBL" id="AZJI01000001">
    <property type="protein sequence ID" value="ETD24680.1"/>
    <property type="molecule type" value="Genomic_DNA"/>
</dbReference>
<accession>V8CCD0</accession>
<gene>
    <name evidence="2" type="ORF">HMPREF2086_00012</name>
</gene>
<dbReference type="RefSeq" id="WP_023926682.1">
    <property type="nucleotide sequence ID" value="NZ_KI669454.1"/>
</dbReference>
<proteinExistence type="inferred from homology"/>
<dbReference type="PANTHER" id="PTHR30188">
    <property type="entry name" value="ABC TRANSPORTER PERMEASE PROTEIN-RELATED"/>
    <property type="match status" value="1"/>
</dbReference>
<keyword evidence="1" id="KW-1133">Transmembrane helix</keyword>
<keyword evidence="3" id="KW-1185">Reference proteome</keyword>
<dbReference type="AlphaFoldDB" id="V8CCD0"/>
<organism evidence="2 3">
    <name type="scientific">Helicobacter macacae MIT 99-5501</name>
    <dbReference type="NCBI Taxonomy" id="1357400"/>
    <lineage>
        <taxon>Bacteria</taxon>
        <taxon>Pseudomonadati</taxon>
        <taxon>Campylobacterota</taxon>
        <taxon>Epsilonproteobacteria</taxon>
        <taxon>Campylobacterales</taxon>
        <taxon>Helicobacteraceae</taxon>
        <taxon>Helicobacter</taxon>
    </lineage>
</organism>
<sequence>MTPKMHFLSNQSQNQKSIILEGVWDFRTSKQTLKSLKKALQTHIESIEFDESCQIDFVFGTYFLQQIYACTADFSTQNPLDSTSHTPNPPKPPKIIAPNHIRQILQTCENMRIKKPRTFASMFRVYVRGAKRFWRKAFSNLGRYICEFTQSFVDFVNFVGMTFYFLGRSIFTREIRIAPLFYHINESGFKALPVSLLTAFIAGFAIGLQGAVQLENLGAPLMSVETVAKLSLREMGPFILALVIAGRSASSFTAEIGVMRLTEEIDAMKTMGFNPVVFLVIPRFLALVIIMPFLVFLADAMSLLGGMLAVFAQVGIGFNAWVERFYETVDWVHFWIGVIKAPFFGAAIALVGCFRGFCIRENTQELGQATTISVVNALFWCITIDAIFSFITARLEI</sequence>